<feature type="transmembrane region" description="Helical" evidence="2">
    <location>
        <begin position="74"/>
        <end position="93"/>
    </location>
</feature>
<evidence type="ECO:0000313" key="4">
    <source>
        <dbReference type="Proteomes" id="UP000254150"/>
    </source>
</evidence>
<keyword evidence="2" id="KW-0812">Transmembrane</keyword>
<feature type="transmembrane region" description="Helical" evidence="2">
    <location>
        <begin position="105"/>
        <end position="125"/>
    </location>
</feature>
<feature type="compositionally biased region" description="Basic and acidic residues" evidence="1">
    <location>
        <begin position="53"/>
        <end position="64"/>
    </location>
</feature>
<gene>
    <name evidence="3" type="ORF">NCTC7807_00657</name>
</gene>
<feature type="region of interest" description="Disordered" evidence="1">
    <location>
        <begin position="1"/>
        <end position="64"/>
    </location>
</feature>
<feature type="compositionally biased region" description="Basic residues" evidence="1">
    <location>
        <begin position="283"/>
        <end position="295"/>
    </location>
</feature>
<feature type="transmembrane region" description="Helical" evidence="2">
    <location>
        <begin position="137"/>
        <end position="157"/>
    </location>
</feature>
<feature type="region of interest" description="Disordered" evidence="1">
    <location>
        <begin position="369"/>
        <end position="391"/>
    </location>
</feature>
<feature type="region of interest" description="Disordered" evidence="1">
    <location>
        <begin position="275"/>
        <end position="327"/>
    </location>
</feature>
<feature type="compositionally biased region" description="Low complexity" evidence="1">
    <location>
        <begin position="310"/>
        <end position="327"/>
    </location>
</feature>
<protein>
    <submittedName>
        <fullName evidence="3">DUF2637 domain containing protein</fullName>
    </submittedName>
</protein>
<dbReference type="Proteomes" id="UP000254150">
    <property type="component" value="Unassembled WGS sequence"/>
</dbReference>
<organism evidence="3 4">
    <name type="scientific">Streptomyces griseus</name>
    <dbReference type="NCBI Taxonomy" id="1911"/>
    <lineage>
        <taxon>Bacteria</taxon>
        <taxon>Bacillati</taxon>
        <taxon>Actinomycetota</taxon>
        <taxon>Actinomycetes</taxon>
        <taxon>Kitasatosporales</taxon>
        <taxon>Streptomycetaceae</taxon>
        <taxon>Streptomyces</taxon>
    </lineage>
</organism>
<proteinExistence type="predicted"/>
<name>A0A380MPA7_STRGR</name>
<accession>A0A380MPA7</accession>
<feature type="compositionally biased region" description="Basic and acidic residues" evidence="1">
    <location>
        <begin position="1"/>
        <end position="44"/>
    </location>
</feature>
<evidence type="ECO:0000256" key="2">
    <source>
        <dbReference type="SAM" id="Phobius"/>
    </source>
</evidence>
<evidence type="ECO:0000313" key="3">
    <source>
        <dbReference type="EMBL" id="SUO94014.1"/>
    </source>
</evidence>
<evidence type="ECO:0000256" key="1">
    <source>
        <dbReference type="SAM" id="MobiDB-lite"/>
    </source>
</evidence>
<dbReference type="EMBL" id="UHID01000001">
    <property type="protein sequence ID" value="SUO94014.1"/>
    <property type="molecule type" value="Genomic_DNA"/>
</dbReference>
<keyword evidence="2" id="KW-0472">Membrane</keyword>
<dbReference type="AlphaFoldDB" id="A0A380MPA7"/>
<sequence length="453" mass="49098">MSAVDYRAEARADKAAVAEQRRQDAAAAEERRAARQLAEDERAARLTAQQAADKARRKEEKASWRREKLTPQNVYRTGTLSLVVASGLASLPAQVMHFVEISPMLLPLPLALEGAAWVMAAGVAFADARQLAARVRWLLRTFVVAAASFAASINYSYGTHLDGLTPVQQTTAGVGLAAVTLLGPLLFEIRQWVSTLAADEGETPDARARRRHARLRRRHHRSVAKTAGRLLSAAPVDSLTEEDAWEMAWEIEQGADEPGMTPDLVARRVTRTAAYQAAEHTTRNSKKKGWFGRKRSTSDLRETSGPFPAPVEAESAAEHASASAPAEAEQVGRSAVVNLPKPVPVGFLKSTLTLKPVTARPARPARALAAESSRPARRITHRVPDSARTRRPTRTLDQLLAEARTKTADWPTADLTAEAIRRTVGTGAARARQIRDTLHAERTTTATAAGEAA</sequence>
<dbReference type="RefSeq" id="WP_115067854.1">
    <property type="nucleotide sequence ID" value="NZ_UHID01000001.1"/>
</dbReference>
<keyword evidence="2" id="KW-1133">Transmembrane helix</keyword>
<reference evidence="3 4" key="1">
    <citation type="submission" date="2018-06" db="EMBL/GenBank/DDBJ databases">
        <authorList>
            <consortium name="Pathogen Informatics"/>
            <person name="Doyle S."/>
        </authorList>
    </citation>
    <scope>NUCLEOTIDE SEQUENCE [LARGE SCALE GENOMIC DNA]</scope>
    <source>
        <strain evidence="3 4">NCTC7807</strain>
    </source>
</reference>